<keyword evidence="2" id="KW-1185">Reference proteome</keyword>
<organism evidence="1 2">
    <name type="scientific">Vigna angularis var. angularis</name>
    <dbReference type="NCBI Taxonomy" id="157739"/>
    <lineage>
        <taxon>Eukaryota</taxon>
        <taxon>Viridiplantae</taxon>
        <taxon>Streptophyta</taxon>
        <taxon>Embryophyta</taxon>
        <taxon>Tracheophyta</taxon>
        <taxon>Spermatophyta</taxon>
        <taxon>Magnoliopsida</taxon>
        <taxon>eudicotyledons</taxon>
        <taxon>Gunneridae</taxon>
        <taxon>Pentapetalae</taxon>
        <taxon>rosids</taxon>
        <taxon>fabids</taxon>
        <taxon>Fabales</taxon>
        <taxon>Fabaceae</taxon>
        <taxon>Papilionoideae</taxon>
        <taxon>50 kb inversion clade</taxon>
        <taxon>NPAAA clade</taxon>
        <taxon>indigoferoid/millettioid clade</taxon>
        <taxon>Phaseoleae</taxon>
        <taxon>Vigna</taxon>
    </lineage>
</organism>
<dbReference type="AlphaFoldDB" id="A0A0S3R1M5"/>
<accession>A0A0S3R1M5</accession>
<protein>
    <submittedName>
        <fullName evidence="1">Uncharacterized protein</fullName>
    </submittedName>
</protein>
<reference evidence="1 2" key="1">
    <citation type="journal article" date="2015" name="Sci. Rep.">
        <title>The power of single molecule real-time sequencing technology in the de novo assembly of a eukaryotic genome.</title>
        <authorList>
            <person name="Sakai H."/>
            <person name="Naito K."/>
            <person name="Ogiso-Tanaka E."/>
            <person name="Takahashi Y."/>
            <person name="Iseki K."/>
            <person name="Muto C."/>
            <person name="Satou K."/>
            <person name="Teruya K."/>
            <person name="Shiroma A."/>
            <person name="Shimoji M."/>
            <person name="Hirano T."/>
            <person name="Itoh T."/>
            <person name="Kaga A."/>
            <person name="Tomooka N."/>
        </authorList>
    </citation>
    <scope>NUCLEOTIDE SEQUENCE [LARGE SCALE GENOMIC DNA]</scope>
    <source>
        <strain evidence="2">cv. Shumari</strain>
    </source>
</reference>
<sequence>MLLSNRTKNYVKISSSCNLFDSGGIVGTAMGVVGVVVGERRRVVVLAACLGAIRVKPSGNPDPLVNNLHELSHAPDYSGSISKAHTLFSFLFSLNFLIVEKFEQRRERERERDFFLFDMGKQSGIHIYIYICF</sequence>
<name>A0A0S3R1M5_PHAAN</name>
<evidence type="ECO:0000313" key="2">
    <source>
        <dbReference type="Proteomes" id="UP000291084"/>
    </source>
</evidence>
<dbReference type="Proteomes" id="UP000291084">
    <property type="component" value="Chromosome 1"/>
</dbReference>
<feature type="non-terminal residue" evidence="1">
    <location>
        <position position="133"/>
    </location>
</feature>
<evidence type="ECO:0000313" key="1">
    <source>
        <dbReference type="EMBL" id="BAT74431.1"/>
    </source>
</evidence>
<dbReference type="EMBL" id="AP015034">
    <property type="protein sequence ID" value="BAT74431.1"/>
    <property type="molecule type" value="Genomic_DNA"/>
</dbReference>
<proteinExistence type="predicted"/>
<gene>
    <name evidence="1" type="primary">Vigan.01G210000</name>
    <name evidence="1" type="ORF">VIGAN_01210000</name>
</gene>